<evidence type="ECO:0000313" key="5">
    <source>
        <dbReference type="Proteomes" id="UP000887575"/>
    </source>
</evidence>
<feature type="region of interest" description="Disordered" evidence="3">
    <location>
        <begin position="102"/>
        <end position="146"/>
    </location>
</feature>
<feature type="compositionally biased region" description="Polar residues" evidence="3">
    <location>
        <begin position="126"/>
        <end position="146"/>
    </location>
</feature>
<feature type="compositionally biased region" description="Basic and acidic residues" evidence="3">
    <location>
        <begin position="113"/>
        <end position="125"/>
    </location>
</feature>
<dbReference type="PROSITE" id="PS50002">
    <property type="entry name" value="SH3"/>
    <property type="match status" value="1"/>
</dbReference>
<evidence type="ECO:0000256" key="3">
    <source>
        <dbReference type="SAM" id="MobiDB-lite"/>
    </source>
</evidence>
<dbReference type="AlphaFoldDB" id="A0AAF3EAZ4"/>
<reference evidence="6" key="1">
    <citation type="submission" date="2024-02" db="UniProtKB">
        <authorList>
            <consortium name="WormBaseParasite"/>
        </authorList>
    </citation>
    <scope>IDENTIFICATION</scope>
</reference>
<evidence type="ECO:0000256" key="2">
    <source>
        <dbReference type="PROSITE-ProRule" id="PRU00192"/>
    </source>
</evidence>
<dbReference type="CDD" id="cd00174">
    <property type="entry name" value="SH3"/>
    <property type="match status" value="1"/>
</dbReference>
<accession>A0AAF3EAZ4</accession>
<dbReference type="InterPro" id="IPR036028">
    <property type="entry name" value="SH3-like_dom_sf"/>
</dbReference>
<proteinExistence type="predicted"/>
<evidence type="ECO:0000313" key="6">
    <source>
        <dbReference type="WBParaSite" id="MBELARI_LOCUS11101"/>
    </source>
</evidence>
<dbReference type="SMART" id="SM00326">
    <property type="entry name" value="SH3"/>
    <property type="match status" value="1"/>
</dbReference>
<sequence length="255" mass="28329">MAENFSEIILGERRKSTLKRIASLLDRELRAIYNKKQSTAVSRELTNIEFVEFLYYKINEALNSAEGSGGRGFHRLAGYLQKSKDKQGLSHSSLVIPLSDPLLSTESTSPGCFEDRNDDYDKSTDNGDSAQTTSFLGNPPSTSGSETYTLEAVKMESYPETVLPPKLGIGFKEEHLIRQSTVIDDPDPSLSICQALYDFNGTHQEELSIKAGENLIVESRLGDDWLVGRAMDGIEERKGRFPTIYVTFLTSSPTL</sequence>
<dbReference type="InterPro" id="IPR001452">
    <property type="entry name" value="SH3_domain"/>
</dbReference>
<keyword evidence="5" id="KW-1185">Reference proteome</keyword>
<feature type="domain" description="SH3" evidence="4">
    <location>
        <begin position="188"/>
        <end position="251"/>
    </location>
</feature>
<dbReference type="Proteomes" id="UP000887575">
    <property type="component" value="Unassembled WGS sequence"/>
</dbReference>
<evidence type="ECO:0000259" key="4">
    <source>
        <dbReference type="PROSITE" id="PS50002"/>
    </source>
</evidence>
<dbReference type="Gene3D" id="2.30.30.40">
    <property type="entry name" value="SH3 Domains"/>
    <property type="match status" value="1"/>
</dbReference>
<dbReference type="Pfam" id="PF00018">
    <property type="entry name" value="SH3_1"/>
    <property type="match status" value="1"/>
</dbReference>
<protein>
    <submittedName>
        <fullName evidence="6">SH3 domain-containing protein</fullName>
    </submittedName>
</protein>
<dbReference type="WBParaSite" id="MBELARI_LOCUS11101">
    <property type="protein sequence ID" value="MBELARI_LOCUS11101"/>
    <property type="gene ID" value="MBELARI_LOCUS11101"/>
</dbReference>
<evidence type="ECO:0000256" key="1">
    <source>
        <dbReference type="ARBA" id="ARBA00022443"/>
    </source>
</evidence>
<organism evidence="5 6">
    <name type="scientific">Mesorhabditis belari</name>
    <dbReference type="NCBI Taxonomy" id="2138241"/>
    <lineage>
        <taxon>Eukaryota</taxon>
        <taxon>Metazoa</taxon>
        <taxon>Ecdysozoa</taxon>
        <taxon>Nematoda</taxon>
        <taxon>Chromadorea</taxon>
        <taxon>Rhabditida</taxon>
        <taxon>Rhabditina</taxon>
        <taxon>Rhabditomorpha</taxon>
        <taxon>Rhabditoidea</taxon>
        <taxon>Rhabditidae</taxon>
        <taxon>Mesorhabditinae</taxon>
        <taxon>Mesorhabditis</taxon>
    </lineage>
</organism>
<keyword evidence="1 2" id="KW-0728">SH3 domain</keyword>
<dbReference type="SUPFAM" id="SSF50044">
    <property type="entry name" value="SH3-domain"/>
    <property type="match status" value="1"/>
</dbReference>
<name>A0AAF3EAZ4_9BILA</name>